<sequence length="112" mass="12608">MASRFTEHFEINEHWQFSQSEPSSPLASSASESFFSSSSETLNIQVSLLPSASANLYDYKLKSQTSVKSSDPPLIHSDSFSTVYSLRDSSNPKKSKLRRFLTTIQHSRKSNK</sequence>
<keyword evidence="3" id="KW-1185">Reference proteome</keyword>
<reference evidence="2 3" key="1">
    <citation type="submission" date="2014-09" db="EMBL/GenBank/DDBJ databases">
        <authorList>
            <person name="Ellenberger Sabrina"/>
        </authorList>
    </citation>
    <scope>NUCLEOTIDE SEQUENCE [LARGE SCALE GENOMIC DNA]</scope>
    <source>
        <strain evidence="2 3">CBS 412.66</strain>
    </source>
</reference>
<dbReference type="OrthoDB" id="2288526at2759"/>
<protein>
    <submittedName>
        <fullName evidence="2">Uncharacterized protein</fullName>
    </submittedName>
</protein>
<evidence type="ECO:0000313" key="2">
    <source>
        <dbReference type="EMBL" id="CEP13399.1"/>
    </source>
</evidence>
<name>A0A0B7N7F5_9FUNG</name>
<proteinExistence type="predicted"/>
<dbReference type="EMBL" id="LN729576">
    <property type="protein sequence ID" value="CEP13399.1"/>
    <property type="molecule type" value="Genomic_DNA"/>
</dbReference>
<feature type="region of interest" description="Disordered" evidence="1">
    <location>
        <begin position="84"/>
        <end position="112"/>
    </location>
</feature>
<evidence type="ECO:0000313" key="3">
    <source>
        <dbReference type="Proteomes" id="UP000054107"/>
    </source>
</evidence>
<dbReference type="AlphaFoldDB" id="A0A0B7N7F5"/>
<dbReference type="Proteomes" id="UP000054107">
    <property type="component" value="Unassembled WGS sequence"/>
</dbReference>
<organism evidence="2 3">
    <name type="scientific">Parasitella parasitica</name>
    <dbReference type="NCBI Taxonomy" id="35722"/>
    <lineage>
        <taxon>Eukaryota</taxon>
        <taxon>Fungi</taxon>
        <taxon>Fungi incertae sedis</taxon>
        <taxon>Mucoromycota</taxon>
        <taxon>Mucoromycotina</taxon>
        <taxon>Mucoromycetes</taxon>
        <taxon>Mucorales</taxon>
        <taxon>Mucorineae</taxon>
        <taxon>Mucoraceae</taxon>
        <taxon>Parasitella</taxon>
    </lineage>
</organism>
<accession>A0A0B7N7F5</accession>
<gene>
    <name evidence="2" type="primary">PARPA_07460.1 scaffold 27627</name>
</gene>
<evidence type="ECO:0000256" key="1">
    <source>
        <dbReference type="SAM" id="MobiDB-lite"/>
    </source>
</evidence>